<keyword evidence="3" id="KW-1185">Reference proteome</keyword>
<sequence length="112" mass="12293">MNRCALDFAQRCRGARTDLPLTARLDDQHLAEALLHLSGRLFGKGQRRNPGKRNSATDDQVDDTTDEGRRLSGACRSLHKKVGVPRITDAREGRCIGAGVDGRRTTHGSLRS</sequence>
<name>A0ABR0B9J3_9CRUS</name>
<gene>
    <name evidence="2" type="ORF">OUZ56_032673</name>
</gene>
<feature type="region of interest" description="Disordered" evidence="1">
    <location>
        <begin position="41"/>
        <end position="70"/>
    </location>
</feature>
<dbReference type="Proteomes" id="UP001234178">
    <property type="component" value="Unassembled WGS sequence"/>
</dbReference>
<accession>A0ABR0B9J3</accession>
<reference evidence="2 3" key="1">
    <citation type="journal article" date="2023" name="Nucleic Acids Res.">
        <title>The hologenome of Daphnia magna reveals possible DNA methylation and microbiome-mediated evolution of the host genome.</title>
        <authorList>
            <person name="Chaturvedi A."/>
            <person name="Li X."/>
            <person name="Dhandapani V."/>
            <person name="Marshall H."/>
            <person name="Kissane S."/>
            <person name="Cuenca-Cambronero M."/>
            <person name="Asole G."/>
            <person name="Calvet F."/>
            <person name="Ruiz-Romero M."/>
            <person name="Marangio P."/>
            <person name="Guigo R."/>
            <person name="Rago D."/>
            <person name="Mirbahai L."/>
            <person name="Eastwood N."/>
            <person name="Colbourne J.K."/>
            <person name="Zhou J."/>
            <person name="Mallon E."/>
            <person name="Orsini L."/>
        </authorList>
    </citation>
    <scope>NUCLEOTIDE SEQUENCE [LARGE SCALE GENOMIC DNA]</scope>
    <source>
        <strain evidence="2">LRV0_1</strain>
    </source>
</reference>
<evidence type="ECO:0000256" key="1">
    <source>
        <dbReference type="SAM" id="MobiDB-lite"/>
    </source>
</evidence>
<dbReference type="EMBL" id="JAOYFB010000041">
    <property type="protein sequence ID" value="KAK4045264.1"/>
    <property type="molecule type" value="Genomic_DNA"/>
</dbReference>
<feature type="non-terminal residue" evidence="2">
    <location>
        <position position="112"/>
    </location>
</feature>
<protein>
    <submittedName>
        <fullName evidence="2">Uncharacterized protein</fullName>
    </submittedName>
</protein>
<evidence type="ECO:0000313" key="3">
    <source>
        <dbReference type="Proteomes" id="UP001234178"/>
    </source>
</evidence>
<evidence type="ECO:0000313" key="2">
    <source>
        <dbReference type="EMBL" id="KAK4045264.1"/>
    </source>
</evidence>
<proteinExistence type="predicted"/>
<organism evidence="2 3">
    <name type="scientific">Daphnia magna</name>
    <dbReference type="NCBI Taxonomy" id="35525"/>
    <lineage>
        <taxon>Eukaryota</taxon>
        <taxon>Metazoa</taxon>
        <taxon>Ecdysozoa</taxon>
        <taxon>Arthropoda</taxon>
        <taxon>Crustacea</taxon>
        <taxon>Branchiopoda</taxon>
        <taxon>Diplostraca</taxon>
        <taxon>Cladocera</taxon>
        <taxon>Anomopoda</taxon>
        <taxon>Daphniidae</taxon>
        <taxon>Daphnia</taxon>
    </lineage>
</organism>
<comment type="caution">
    <text evidence="2">The sequence shown here is derived from an EMBL/GenBank/DDBJ whole genome shotgun (WGS) entry which is preliminary data.</text>
</comment>